<dbReference type="EMBL" id="JAAGAX010000018">
    <property type="protein sequence ID" value="KAF2284794.1"/>
    <property type="molecule type" value="Genomic_DNA"/>
</dbReference>
<protein>
    <recommendedName>
        <fullName evidence="3">Reverse transcriptase Ty1/copia-type domain-containing protein</fullName>
    </recommendedName>
</protein>
<proteinExistence type="predicted"/>
<evidence type="ECO:0000313" key="2">
    <source>
        <dbReference type="Proteomes" id="UP000467840"/>
    </source>
</evidence>
<dbReference type="CDD" id="cd09272">
    <property type="entry name" value="RNase_HI_RT_Ty1"/>
    <property type="match status" value="1"/>
</dbReference>
<organism evidence="1 2">
    <name type="scientific">Hevea brasiliensis</name>
    <name type="common">Para rubber tree</name>
    <name type="synonym">Siphonia brasiliensis</name>
    <dbReference type="NCBI Taxonomy" id="3981"/>
    <lineage>
        <taxon>Eukaryota</taxon>
        <taxon>Viridiplantae</taxon>
        <taxon>Streptophyta</taxon>
        <taxon>Embryophyta</taxon>
        <taxon>Tracheophyta</taxon>
        <taxon>Spermatophyta</taxon>
        <taxon>Magnoliopsida</taxon>
        <taxon>eudicotyledons</taxon>
        <taxon>Gunneridae</taxon>
        <taxon>Pentapetalae</taxon>
        <taxon>rosids</taxon>
        <taxon>fabids</taxon>
        <taxon>Malpighiales</taxon>
        <taxon>Euphorbiaceae</taxon>
        <taxon>Crotonoideae</taxon>
        <taxon>Micrandreae</taxon>
        <taxon>Hevea</taxon>
    </lineage>
</organism>
<dbReference type="PANTHER" id="PTHR11439">
    <property type="entry name" value="GAG-POL-RELATED RETROTRANSPOSON"/>
    <property type="match status" value="1"/>
</dbReference>
<dbReference type="AlphaFoldDB" id="A0A6A6K8F8"/>
<keyword evidence="2" id="KW-1185">Reference proteome</keyword>
<dbReference type="PANTHER" id="PTHR11439:SF517">
    <property type="entry name" value="CYSTEINE-RICH RLK (RECEPTOR-LIKE PROTEIN KINASE) 8"/>
    <property type="match status" value="1"/>
</dbReference>
<reference evidence="1 2" key="1">
    <citation type="journal article" date="2020" name="Mol. Plant">
        <title>The Chromosome-Based Rubber Tree Genome Provides New Insights into Spurge Genome Evolution and Rubber Biosynthesis.</title>
        <authorList>
            <person name="Liu J."/>
            <person name="Shi C."/>
            <person name="Shi C.C."/>
            <person name="Li W."/>
            <person name="Zhang Q.J."/>
            <person name="Zhang Y."/>
            <person name="Li K."/>
            <person name="Lu H.F."/>
            <person name="Shi C."/>
            <person name="Zhu S.T."/>
            <person name="Xiao Z.Y."/>
            <person name="Nan H."/>
            <person name="Yue Y."/>
            <person name="Zhu X.G."/>
            <person name="Wu Y."/>
            <person name="Hong X.N."/>
            <person name="Fan G.Y."/>
            <person name="Tong Y."/>
            <person name="Zhang D."/>
            <person name="Mao C.L."/>
            <person name="Liu Y.L."/>
            <person name="Hao S.J."/>
            <person name="Liu W.Q."/>
            <person name="Lv M.Q."/>
            <person name="Zhang H.B."/>
            <person name="Liu Y."/>
            <person name="Hu-Tang G.R."/>
            <person name="Wang J.P."/>
            <person name="Wang J.H."/>
            <person name="Sun Y.H."/>
            <person name="Ni S.B."/>
            <person name="Chen W.B."/>
            <person name="Zhang X.C."/>
            <person name="Jiao Y.N."/>
            <person name="Eichler E.E."/>
            <person name="Li G.H."/>
            <person name="Liu X."/>
            <person name="Gao L.Z."/>
        </authorList>
    </citation>
    <scope>NUCLEOTIDE SEQUENCE [LARGE SCALE GENOMIC DNA]</scope>
    <source>
        <strain evidence="2">cv. GT1</strain>
        <tissue evidence="1">Leaf</tissue>
    </source>
</reference>
<evidence type="ECO:0000313" key="1">
    <source>
        <dbReference type="EMBL" id="KAF2284794.1"/>
    </source>
</evidence>
<name>A0A6A6K8F8_HEVBR</name>
<gene>
    <name evidence="1" type="ORF">GH714_030526</name>
</gene>
<comment type="caution">
    <text evidence="1">The sequence shown here is derived from an EMBL/GenBank/DDBJ whole genome shotgun (WGS) entry which is preliminary data.</text>
</comment>
<dbReference type="Proteomes" id="UP000467840">
    <property type="component" value="Chromosome 12"/>
</dbReference>
<accession>A0A6A6K8F8</accession>
<sequence>MVILIPIIRFNANFVIGYGHSSKTCFKGNPGSNSNLMANVFHCIIHEQFTVVVGTRLPPHRVTSELGNLAIHSDYEGPDEILIGDSLDANWAGDKDNFLSVSAYIIYLGGTLVSWSLKSQCTVAQSSIEAKYRVIASATSELSWIGSLLHELQPSVAYHAVIFMIT</sequence>
<evidence type="ECO:0008006" key="3">
    <source>
        <dbReference type="Google" id="ProtNLM"/>
    </source>
</evidence>